<evidence type="ECO:0000313" key="1">
    <source>
        <dbReference type="EMBL" id="SVE29587.1"/>
    </source>
</evidence>
<reference evidence="1" key="1">
    <citation type="submission" date="2018-05" db="EMBL/GenBank/DDBJ databases">
        <authorList>
            <person name="Lanie J.A."/>
            <person name="Ng W.-L."/>
            <person name="Kazmierczak K.M."/>
            <person name="Andrzejewski T.M."/>
            <person name="Davidsen T.M."/>
            <person name="Wayne K.J."/>
            <person name="Tettelin H."/>
            <person name="Glass J.I."/>
            <person name="Rusch D."/>
            <person name="Podicherti R."/>
            <person name="Tsui H.-C.T."/>
            <person name="Winkler M.E."/>
        </authorList>
    </citation>
    <scope>NUCLEOTIDE SEQUENCE</scope>
</reference>
<feature type="non-terminal residue" evidence="1">
    <location>
        <position position="203"/>
    </location>
</feature>
<sequence>MAKKYNWDSGETKEQLIRRLFPEYKLNKKSKWEKKLPSFLEITKKGKPIITPTKSRDFNTLELIENSLKRDINPVMNPEWGEELVLAVKKGEFQDLKSLEIFLLHCPLSKGFWNSFKMIYKLLEKRLVFLSKTDHSYSEDFRAEIKAITKSLAIIFYRLDNKSRCTECNKFCQRRRGANAYCDEPCETWKGGIRFTQSHINLN</sequence>
<gene>
    <name evidence="1" type="ORF">METZ01_LOCUS482441</name>
</gene>
<dbReference type="EMBL" id="UINC01207487">
    <property type="protein sequence ID" value="SVE29587.1"/>
    <property type="molecule type" value="Genomic_DNA"/>
</dbReference>
<dbReference type="AlphaFoldDB" id="A0A383CB23"/>
<organism evidence="1">
    <name type="scientific">marine metagenome</name>
    <dbReference type="NCBI Taxonomy" id="408172"/>
    <lineage>
        <taxon>unclassified sequences</taxon>
        <taxon>metagenomes</taxon>
        <taxon>ecological metagenomes</taxon>
    </lineage>
</organism>
<proteinExistence type="predicted"/>
<accession>A0A383CB23</accession>
<protein>
    <submittedName>
        <fullName evidence="1">Uncharacterized protein</fullName>
    </submittedName>
</protein>
<name>A0A383CB23_9ZZZZ</name>